<organism evidence="1 2">
    <name type="scientific">Bacillus infantis NRRL B-14911</name>
    <dbReference type="NCBI Taxonomy" id="1367477"/>
    <lineage>
        <taxon>Bacteria</taxon>
        <taxon>Bacillati</taxon>
        <taxon>Bacillota</taxon>
        <taxon>Bacilli</taxon>
        <taxon>Bacillales</taxon>
        <taxon>Bacillaceae</taxon>
        <taxon>Bacillus</taxon>
    </lineage>
</organism>
<dbReference type="Proteomes" id="UP000017805">
    <property type="component" value="Chromosome"/>
</dbReference>
<dbReference type="KEGG" id="bif:N288_20705"/>
<protein>
    <submittedName>
        <fullName evidence="1">Uncharacterized protein</fullName>
    </submittedName>
</protein>
<dbReference type="HOGENOM" id="CLU_2551248_0_0_9"/>
<proteinExistence type="predicted"/>
<dbReference type="PATRIC" id="fig|1367477.3.peg.4121"/>
<evidence type="ECO:0000313" key="2">
    <source>
        <dbReference type="Proteomes" id="UP000017805"/>
    </source>
</evidence>
<name>U5LHA8_9BACI</name>
<sequence length="82" mass="9394">MKDGIAWEALFKDKKVNIFSASSVQLLHLHPRGQKKLVMQTLAQDRAFIVCVPFEARRSRFSVISFPFHCPSHITGKIILEK</sequence>
<gene>
    <name evidence="1" type="ORF">N288_20705</name>
</gene>
<dbReference type="AlphaFoldDB" id="U5LHA8"/>
<dbReference type="STRING" id="1367477.N288_20705"/>
<reference evidence="1 2" key="1">
    <citation type="submission" date="2013-07" db="EMBL/GenBank/DDBJ databases">
        <title>Complete genome sequence of Bacillus infantis NRRL B-14911 that has potential to induce cardiac disease by antigenic mimicry.</title>
        <authorList>
            <person name="Massilamany C."/>
            <person name="Smith T.P.L."/>
            <person name="Loy J.D."/>
            <person name="Barletta R."/>
            <person name="Reddy J."/>
        </authorList>
    </citation>
    <scope>NUCLEOTIDE SEQUENCE [LARGE SCALE GENOMIC DNA]</scope>
    <source>
        <strain evidence="1 2">NRRL B-14911</strain>
    </source>
</reference>
<dbReference type="EMBL" id="CP006643">
    <property type="protein sequence ID" value="AGX05987.1"/>
    <property type="molecule type" value="Genomic_DNA"/>
</dbReference>
<keyword evidence="2" id="KW-1185">Reference proteome</keyword>
<evidence type="ECO:0000313" key="1">
    <source>
        <dbReference type="EMBL" id="AGX05987.1"/>
    </source>
</evidence>
<accession>U5LHA8</accession>